<reference evidence="5 6" key="1">
    <citation type="journal article" date="2016" name="Nat. Commun.">
        <title>Thousands of microbial genomes shed light on interconnected biogeochemical processes in an aquifer system.</title>
        <authorList>
            <person name="Anantharaman K."/>
            <person name="Brown C.T."/>
            <person name="Hug L.A."/>
            <person name="Sharon I."/>
            <person name="Castelle C.J."/>
            <person name="Probst A.J."/>
            <person name="Thomas B.C."/>
            <person name="Singh A."/>
            <person name="Wilkins M.J."/>
            <person name="Karaoz U."/>
            <person name="Brodie E.L."/>
            <person name="Williams K.H."/>
            <person name="Hubbard S.S."/>
            <person name="Banfield J.F."/>
        </authorList>
    </citation>
    <scope>NUCLEOTIDE SEQUENCE [LARGE SCALE GENOMIC DNA]</scope>
</reference>
<evidence type="ECO:0000256" key="1">
    <source>
        <dbReference type="ARBA" id="ARBA00010688"/>
    </source>
</evidence>
<dbReference type="PROSITE" id="PS00583">
    <property type="entry name" value="PFKB_KINASES_1"/>
    <property type="match status" value="1"/>
</dbReference>
<sequence>MNTDLELLSIGDASLDVFLFPSETESLCELRTHETKVCFDYGDKIPVRDLKTSIGGNAANNAVGTRRLGIKSGALITLGDDDIGEQILRKLQKENVSCDFVTRQSKTRSNLSTIINYGGERTIFSYKEPRDYEFPRELPSVPWGYLTSLGDAFPPFYQQVVDWVSTNQIKLAFNPGSRQIRSGIESLKNVLAVCEILYLNRQEGEKLTGLTNTKDNEKELLKALSQLGPKISIVTDGSVGAFLYDGKTFLRSGVLPIDAYERTGAGDSFGSGCIAALIKGFSLSEALLWGTINSASVIGFIGSQEGLLTEADLPVWIDRAKSCNLAIEEF</sequence>
<dbReference type="PANTHER" id="PTHR10584">
    <property type="entry name" value="SUGAR KINASE"/>
    <property type="match status" value="1"/>
</dbReference>
<feature type="domain" description="Carbohydrate kinase PfkB" evidence="4">
    <location>
        <begin position="41"/>
        <end position="305"/>
    </location>
</feature>
<dbReference type="InterPro" id="IPR011611">
    <property type="entry name" value="PfkB_dom"/>
</dbReference>
<dbReference type="PRINTS" id="PR00990">
    <property type="entry name" value="RIBOKINASE"/>
</dbReference>
<evidence type="ECO:0000259" key="4">
    <source>
        <dbReference type="Pfam" id="PF00294"/>
    </source>
</evidence>
<dbReference type="InterPro" id="IPR029056">
    <property type="entry name" value="Ribokinase-like"/>
</dbReference>
<accession>A0A1F8CTT9</accession>
<dbReference type="SUPFAM" id="SSF53613">
    <property type="entry name" value="Ribokinase-like"/>
    <property type="match status" value="1"/>
</dbReference>
<comment type="caution">
    <text evidence="5">The sequence shown here is derived from an EMBL/GenBank/DDBJ whole genome shotgun (WGS) entry which is preliminary data.</text>
</comment>
<organism evidence="5 6">
    <name type="scientific">Candidatus Woesebacteria bacterium RIFOXYB1_FULL_38_16</name>
    <dbReference type="NCBI Taxonomy" id="1802538"/>
    <lineage>
        <taxon>Bacteria</taxon>
        <taxon>Candidatus Woeseibacteriota</taxon>
    </lineage>
</organism>
<evidence type="ECO:0000256" key="2">
    <source>
        <dbReference type="ARBA" id="ARBA00022679"/>
    </source>
</evidence>
<dbReference type="AlphaFoldDB" id="A0A1F8CTT9"/>
<dbReference type="GO" id="GO:0016301">
    <property type="term" value="F:kinase activity"/>
    <property type="evidence" value="ECO:0007669"/>
    <property type="project" value="UniProtKB-KW"/>
</dbReference>
<proteinExistence type="inferred from homology"/>
<evidence type="ECO:0000313" key="6">
    <source>
        <dbReference type="Proteomes" id="UP000178999"/>
    </source>
</evidence>
<dbReference type="Proteomes" id="UP000178999">
    <property type="component" value="Unassembled WGS sequence"/>
</dbReference>
<comment type="similarity">
    <text evidence="1">Belongs to the carbohydrate kinase PfkB family.</text>
</comment>
<name>A0A1F8CTT9_9BACT</name>
<dbReference type="InterPro" id="IPR002139">
    <property type="entry name" value="Ribo/fructo_kinase"/>
</dbReference>
<dbReference type="EMBL" id="MGHY01000008">
    <property type="protein sequence ID" value="OGM79744.1"/>
    <property type="molecule type" value="Genomic_DNA"/>
</dbReference>
<protein>
    <recommendedName>
        <fullName evidence="4">Carbohydrate kinase PfkB domain-containing protein</fullName>
    </recommendedName>
</protein>
<dbReference type="PANTHER" id="PTHR10584:SF166">
    <property type="entry name" value="RIBOKINASE"/>
    <property type="match status" value="1"/>
</dbReference>
<keyword evidence="2" id="KW-0808">Transferase</keyword>
<dbReference type="Gene3D" id="3.40.1190.20">
    <property type="match status" value="1"/>
</dbReference>
<evidence type="ECO:0000313" key="5">
    <source>
        <dbReference type="EMBL" id="OGM79744.1"/>
    </source>
</evidence>
<dbReference type="GO" id="GO:0006796">
    <property type="term" value="P:phosphate-containing compound metabolic process"/>
    <property type="evidence" value="ECO:0007669"/>
    <property type="project" value="UniProtKB-ARBA"/>
</dbReference>
<dbReference type="STRING" id="1802538.A2382_03265"/>
<gene>
    <name evidence="5" type="ORF">A2382_03265</name>
</gene>
<dbReference type="InterPro" id="IPR002173">
    <property type="entry name" value="Carboh/pur_kinase_PfkB_CS"/>
</dbReference>
<evidence type="ECO:0000256" key="3">
    <source>
        <dbReference type="ARBA" id="ARBA00022777"/>
    </source>
</evidence>
<keyword evidence="3" id="KW-0418">Kinase</keyword>
<dbReference type="Pfam" id="PF00294">
    <property type="entry name" value="PfkB"/>
    <property type="match status" value="1"/>
</dbReference>